<name>A0A921KLG3_9ACTN</name>
<dbReference type="Pfam" id="PF18978">
    <property type="entry name" value="DUF5714"/>
    <property type="match status" value="1"/>
</dbReference>
<comment type="caution">
    <text evidence="2">The sequence shown here is derived from an EMBL/GenBank/DDBJ whole genome shotgun (WGS) entry which is preliminary data.</text>
</comment>
<feature type="domain" description="DUF5714" evidence="1">
    <location>
        <begin position="13"/>
        <end position="185"/>
    </location>
</feature>
<protein>
    <submittedName>
        <fullName evidence="2">DUF5714 domain-containing protein</fullName>
    </submittedName>
</protein>
<dbReference type="EMBL" id="DYWQ01000090">
    <property type="protein sequence ID" value="HJF45293.1"/>
    <property type="molecule type" value="Genomic_DNA"/>
</dbReference>
<reference evidence="2" key="1">
    <citation type="journal article" date="2021" name="PeerJ">
        <title>Extensive microbial diversity within the chicken gut microbiome revealed by metagenomics and culture.</title>
        <authorList>
            <person name="Gilroy R."/>
            <person name="Ravi A."/>
            <person name="Getino M."/>
            <person name="Pursley I."/>
            <person name="Horton D.L."/>
            <person name="Alikhan N.F."/>
            <person name="Baker D."/>
            <person name="Gharbi K."/>
            <person name="Hall N."/>
            <person name="Watson M."/>
            <person name="Adriaenssens E.M."/>
            <person name="Foster-Nyarko E."/>
            <person name="Jarju S."/>
            <person name="Secka A."/>
            <person name="Antonio M."/>
            <person name="Oren A."/>
            <person name="Chaudhuri R.R."/>
            <person name="La Ragione R."/>
            <person name="Hildebrand F."/>
            <person name="Pallen M.J."/>
        </authorList>
    </citation>
    <scope>NUCLEOTIDE SEQUENCE</scope>
    <source>
        <strain evidence="2">CHK124-7917</strain>
    </source>
</reference>
<organism evidence="2 3">
    <name type="scientific">Thermophilibacter provencensis</name>
    <dbReference type="NCBI Taxonomy" id="1852386"/>
    <lineage>
        <taxon>Bacteria</taxon>
        <taxon>Bacillati</taxon>
        <taxon>Actinomycetota</taxon>
        <taxon>Coriobacteriia</taxon>
        <taxon>Coriobacteriales</taxon>
        <taxon>Atopobiaceae</taxon>
        <taxon>Thermophilibacter</taxon>
    </lineage>
</organism>
<dbReference type="AlphaFoldDB" id="A0A921KLG3"/>
<proteinExistence type="predicted"/>
<reference evidence="2" key="2">
    <citation type="submission" date="2021-09" db="EMBL/GenBank/DDBJ databases">
        <authorList>
            <person name="Gilroy R."/>
        </authorList>
    </citation>
    <scope>NUCLEOTIDE SEQUENCE</scope>
    <source>
        <strain evidence="2">CHK124-7917</strain>
    </source>
</reference>
<dbReference type="Proteomes" id="UP000697330">
    <property type="component" value="Unassembled WGS sequence"/>
</dbReference>
<dbReference type="InterPro" id="IPR043768">
    <property type="entry name" value="DUF5714"/>
</dbReference>
<dbReference type="RefSeq" id="WP_273446106.1">
    <property type="nucleotide sequence ID" value="NZ_CALUGK010000002.1"/>
</dbReference>
<accession>A0A921KLG3</accession>
<sequence>MDGQQDAYAWATRICEKSDALSPADLLEELMAAPECDAFGPVHHYLVGAALVTCVRNARGEDDLPAQLAELRARSGAVPGAACARWGVCGAAASCGMALAILLENAPLRAEGWSECQLMVSDLLRAIAEAGAPRCCKRDARLAVRSAVPWFERLLGVELAPAASEPRCAVSGRNSACLAGACPYFACA</sequence>
<gene>
    <name evidence="2" type="ORF">K8U72_05855</name>
</gene>
<evidence type="ECO:0000313" key="3">
    <source>
        <dbReference type="Proteomes" id="UP000697330"/>
    </source>
</evidence>
<evidence type="ECO:0000313" key="2">
    <source>
        <dbReference type="EMBL" id="HJF45293.1"/>
    </source>
</evidence>
<evidence type="ECO:0000259" key="1">
    <source>
        <dbReference type="Pfam" id="PF18978"/>
    </source>
</evidence>